<name>A0A7G5H3Z9_9BACT</name>
<comment type="similarity">
    <text evidence="2">Belongs to the outer membrane factor (OMF) (TC 1.B.17) family.</text>
</comment>
<keyword evidence="6" id="KW-0472">Membrane</keyword>
<evidence type="ECO:0000256" key="6">
    <source>
        <dbReference type="ARBA" id="ARBA00023136"/>
    </source>
</evidence>
<keyword evidence="3" id="KW-0813">Transport</keyword>
<dbReference type="InterPro" id="IPR003423">
    <property type="entry name" value="OMP_efflux"/>
</dbReference>
<evidence type="ECO:0000256" key="4">
    <source>
        <dbReference type="ARBA" id="ARBA00022452"/>
    </source>
</evidence>
<dbReference type="GO" id="GO:0009279">
    <property type="term" value="C:cell outer membrane"/>
    <property type="evidence" value="ECO:0007669"/>
    <property type="project" value="UniProtKB-SubCell"/>
</dbReference>
<keyword evidence="5" id="KW-0812">Transmembrane</keyword>
<organism evidence="9 10">
    <name type="scientific">Spirosoma foliorum</name>
    <dbReference type="NCBI Taxonomy" id="2710596"/>
    <lineage>
        <taxon>Bacteria</taxon>
        <taxon>Pseudomonadati</taxon>
        <taxon>Bacteroidota</taxon>
        <taxon>Cytophagia</taxon>
        <taxon>Cytophagales</taxon>
        <taxon>Cytophagaceae</taxon>
        <taxon>Spirosoma</taxon>
    </lineage>
</organism>
<dbReference type="GO" id="GO:1990281">
    <property type="term" value="C:efflux pump complex"/>
    <property type="evidence" value="ECO:0007669"/>
    <property type="project" value="TreeGrafter"/>
</dbReference>
<dbReference type="SUPFAM" id="SSF56954">
    <property type="entry name" value="Outer membrane efflux proteins (OEP)"/>
    <property type="match status" value="1"/>
</dbReference>
<evidence type="ECO:0000256" key="3">
    <source>
        <dbReference type="ARBA" id="ARBA00022448"/>
    </source>
</evidence>
<feature type="signal peptide" evidence="8">
    <location>
        <begin position="1"/>
        <end position="26"/>
    </location>
</feature>
<proteinExistence type="inferred from homology"/>
<comment type="subcellular location">
    <subcellularLocation>
        <location evidence="1">Cell outer membrane</location>
    </subcellularLocation>
</comment>
<dbReference type="EMBL" id="CP059732">
    <property type="protein sequence ID" value="QMW05841.1"/>
    <property type="molecule type" value="Genomic_DNA"/>
</dbReference>
<protein>
    <submittedName>
        <fullName evidence="9">TolC family protein</fullName>
    </submittedName>
</protein>
<reference evidence="9 10" key="1">
    <citation type="submission" date="2020-07" db="EMBL/GenBank/DDBJ databases">
        <title>Spirosoma foliorum sp. nov., isolated from the leaves on the Nejang mountain Korea, Republic of.</title>
        <authorList>
            <person name="Ho H."/>
            <person name="Lee Y.-J."/>
            <person name="Nurcahyanto D.-A."/>
            <person name="Kim S.-G."/>
        </authorList>
    </citation>
    <scope>NUCLEOTIDE SEQUENCE [LARGE SCALE GENOMIC DNA]</scope>
    <source>
        <strain evidence="9 10">PL0136</strain>
    </source>
</reference>
<dbReference type="AlphaFoldDB" id="A0A7G5H3Z9"/>
<dbReference type="Pfam" id="PF02321">
    <property type="entry name" value="OEP"/>
    <property type="match status" value="1"/>
</dbReference>
<keyword evidence="10" id="KW-1185">Reference proteome</keyword>
<evidence type="ECO:0000256" key="5">
    <source>
        <dbReference type="ARBA" id="ARBA00022692"/>
    </source>
</evidence>
<accession>A0A7G5H3Z9</accession>
<sequence length="249" mass="28140">MHFHHLVSKLMSIGCLLLVLHTHVKAQTTPVPTSNLSSAISRWTIPPLDTVLKLARNHSSSVKLQEAMTERGSYYIKNQKQFWLDGVGVDLQLGLGNQALLIQQANGSLESFQNFNNGYRANLNVRLSLYNILGRKNLVKMAESEYEAARQRVGYAIQDVETIVITKYYAAQAAWAMLHIKEESKQVNRLSRQMAEKDFSKGNISVTELARIVQISTFADSEYETAKQAFYENIRILEVLTGYELFPGN</sequence>
<gene>
    <name evidence="9" type="ORF">H3H32_13555</name>
</gene>
<dbReference type="GO" id="GO:0015288">
    <property type="term" value="F:porin activity"/>
    <property type="evidence" value="ECO:0007669"/>
    <property type="project" value="TreeGrafter"/>
</dbReference>
<dbReference type="GO" id="GO:0015562">
    <property type="term" value="F:efflux transmembrane transporter activity"/>
    <property type="evidence" value="ECO:0007669"/>
    <property type="project" value="InterPro"/>
</dbReference>
<keyword evidence="7" id="KW-0998">Cell outer membrane</keyword>
<dbReference type="InterPro" id="IPR051906">
    <property type="entry name" value="TolC-like"/>
</dbReference>
<feature type="chain" id="PRO_5028868275" evidence="8">
    <location>
        <begin position="27"/>
        <end position="249"/>
    </location>
</feature>
<keyword evidence="4" id="KW-1134">Transmembrane beta strand</keyword>
<dbReference type="PANTHER" id="PTHR30026:SF20">
    <property type="entry name" value="OUTER MEMBRANE PROTEIN TOLC"/>
    <property type="match status" value="1"/>
</dbReference>
<evidence type="ECO:0000256" key="7">
    <source>
        <dbReference type="ARBA" id="ARBA00023237"/>
    </source>
</evidence>
<evidence type="ECO:0000256" key="2">
    <source>
        <dbReference type="ARBA" id="ARBA00007613"/>
    </source>
</evidence>
<dbReference type="PANTHER" id="PTHR30026">
    <property type="entry name" value="OUTER MEMBRANE PROTEIN TOLC"/>
    <property type="match status" value="1"/>
</dbReference>
<evidence type="ECO:0000256" key="8">
    <source>
        <dbReference type="SAM" id="SignalP"/>
    </source>
</evidence>
<dbReference type="Gene3D" id="1.20.1600.10">
    <property type="entry name" value="Outer membrane efflux proteins (OEP)"/>
    <property type="match status" value="1"/>
</dbReference>
<evidence type="ECO:0000256" key="1">
    <source>
        <dbReference type="ARBA" id="ARBA00004442"/>
    </source>
</evidence>
<dbReference type="KEGG" id="sfol:H3H32_13555"/>
<evidence type="ECO:0000313" key="10">
    <source>
        <dbReference type="Proteomes" id="UP000515369"/>
    </source>
</evidence>
<dbReference type="RefSeq" id="WP_182463217.1">
    <property type="nucleotide sequence ID" value="NZ_CP059732.1"/>
</dbReference>
<evidence type="ECO:0000313" key="9">
    <source>
        <dbReference type="EMBL" id="QMW05841.1"/>
    </source>
</evidence>
<keyword evidence="8" id="KW-0732">Signal</keyword>
<dbReference type="Proteomes" id="UP000515369">
    <property type="component" value="Chromosome"/>
</dbReference>